<reference evidence="1 2" key="1">
    <citation type="submission" date="2017-07" db="EMBL/GenBank/DDBJ databases">
        <title>Draft Genome Sequences of Select Purple Nonsulfur Bacteria.</title>
        <authorList>
            <person name="Lasarre B."/>
            <person name="Mckinlay J.B."/>
        </authorList>
    </citation>
    <scope>NUCLEOTIDE SEQUENCE [LARGE SCALE GENOMIC DNA]</scope>
    <source>
        <strain evidence="1 2">DSM 5909</strain>
    </source>
</reference>
<name>A0A327KML6_9BRAD</name>
<proteinExistence type="predicted"/>
<comment type="caution">
    <text evidence="1">The sequence shown here is derived from an EMBL/GenBank/DDBJ whole genome shotgun (WGS) entry which is preliminary data.</text>
</comment>
<dbReference type="AlphaFoldDB" id="A0A327KML6"/>
<organism evidence="1 2">
    <name type="scientific">Rhodoplanes roseus</name>
    <dbReference type="NCBI Taxonomy" id="29409"/>
    <lineage>
        <taxon>Bacteria</taxon>
        <taxon>Pseudomonadati</taxon>
        <taxon>Pseudomonadota</taxon>
        <taxon>Alphaproteobacteria</taxon>
        <taxon>Hyphomicrobiales</taxon>
        <taxon>Nitrobacteraceae</taxon>
        <taxon>Rhodoplanes</taxon>
    </lineage>
</organism>
<protein>
    <submittedName>
        <fullName evidence="1">Uncharacterized protein</fullName>
    </submittedName>
</protein>
<evidence type="ECO:0000313" key="2">
    <source>
        <dbReference type="Proteomes" id="UP000249130"/>
    </source>
</evidence>
<accession>A0A327KML6</accession>
<evidence type="ECO:0000313" key="1">
    <source>
        <dbReference type="EMBL" id="RAI40130.1"/>
    </source>
</evidence>
<dbReference type="EMBL" id="NPEX01000248">
    <property type="protein sequence ID" value="RAI40130.1"/>
    <property type="molecule type" value="Genomic_DNA"/>
</dbReference>
<keyword evidence="2" id="KW-1185">Reference proteome</keyword>
<sequence>MSTELEGRIAALEQRQDDVEESVEAFAMALQVFLVEYGLQLGSRAPDGTAWLGEVVGAIHRRIDSQEQLRQPDCSPRAPEMARRVVDRVAAHLKLALELERQR</sequence>
<dbReference type="RefSeq" id="WP_111421616.1">
    <property type="nucleotide sequence ID" value="NZ_NPEX01000248.1"/>
</dbReference>
<gene>
    <name evidence="1" type="ORF">CH341_24410</name>
</gene>
<dbReference type="Proteomes" id="UP000249130">
    <property type="component" value="Unassembled WGS sequence"/>
</dbReference>